<dbReference type="Gene3D" id="3.30.300.90">
    <property type="entry name" value="BolA-like"/>
    <property type="match status" value="1"/>
</dbReference>
<protein>
    <recommendedName>
        <fullName evidence="4">BolA/IbaG family iron-sulfur metabolism protein</fullName>
    </recommendedName>
</protein>
<dbReference type="Pfam" id="PF01722">
    <property type="entry name" value="BolA"/>
    <property type="match status" value="1"/>
</dbReference>
<dbReference type="PIRSF" id="PIRSF003113">
    <property type="entry name" value="BolA"/>
    <property type="match status" value="1"/>
</dbReference>
<organism evidence="2 3">
    <name type="scientific">Buchnera aphidicola subsp. Schlechtendalia chinensis</name>
    <dbReference type="NCBI Taxonomy" id="118110"/>
    <lineage>
        <taxon>Bacteria</taxon>
        <taxon>Pseudomonadati</taxon>
        <taxon>Pseudomonadota</taxon>
        <taxon>Gammaproteobacteria</taxon>
        <taxon>Enterobacterales</taxon>
        <taxon>Erwiniaceae</taxon>
        <taxon>Buchnera</taxon>
    </lineage>
</organism>
<dbReference type="EMBL" id="CP011299">
    <property type="protein sequence ID" value="ANF17120.1"/>
    <property type="molecule type" value="Genomic_DNA"/>
</dbReference>
<dbReference type="InterPro" id="IPR036065">
    <property type="entry name" value="BolA-like_sf"/>
</dbReference>
<dbReference type="PATRIC" id="fig|118110.3.peg.356"/>
<evidence type="ECO:0000256" key="1">
    <source>
        <dbReference type="RuleBase" id="RU003860"/>
    </source>
</evidence>
<evidence type="ECO:0000313" key="3">
    <source>
        <dbReference type="Proteomes" id="UP000077654"/>
    </source>
</evidence>
<dbReference type="AlphaFoldDB" id="A0A172WDQ7"/>
<evidence type="ECO:0000313" key="2">
    <source>
        <dbReference type="EMBL" id="ANF17120.1"/>
    </source>
</evidence>
<keyword evidence="3" id="KW-1185">Reference proteome</keyword>
<dbReference type="RefSeq" id="WP_075474243.1">
    <property type="nucleotide sequence ID" value="NZ_CP011299.1"/>
</dbReference>
<dbReference type="Proteomes" id="UP000077654">
    <property type="component" value="Chromosome"/>
</dbReference>
<dbReference type="InterPro" id="IPR002634">
    <property type="entry name" value="BolA"/>
</dbReference>
<comment type="similarity">
    <text evidence="1">Belongs to the BolA/IbaG family.</text>
</comment>
<accession>A0A172WDQ7</accession>
<dbReference type="SUPFAM" id="SSF82657">
    <property type="entry name" value="BolA-like"/>
    <property type="match status" value="1"/>
</dbReference>
<sequence>MIIESIKNLLKNSLSLKKVKVKGDNYYIEIIAIDDIFQNKSEVEKQKMIYSKLMDYISNKTIHSVSIKTYSLKEWENNKKLLLKNQ</sequence>
<name>A0A172WDQ7_BUCSC</name>
<dbReference type="OrthoDB" id="9812890at2"/>
<dbReference type="STRING" id="118110.XW81_01770"/>
<gene>
    <name evidence="2" type="ORF">XW81_01770</name>
</gene>
<reference evidence="2 3" key="1">
    <citation type="submission" date="2015-04" db="EMBL/GenBank/DDBJ databases">
        <title>Buchnera aphidicola assembly.</title>
        <authorList>
            <person name="Zhang Y."/>
        </authorList>
    </citation>
    <scope>NUCLEOTIDE SEQUENCE [LARGE SCALE GENOMIC DNA]</scope>
    <source>
        <strain evidence="2 3">SC</strain>
    </source>
</reference>
<proteinExistence type="inferred from homology"/>
<evidence type="ECO:0008006" key="4">
    <source>
        <dbReference type="Google" id="ProtNLM"/>
    </source>
</evidence>